<gene>
    <name evidence="9" type="ORF">BDA99DRAFT_217244</name>
</gene>
<feature type="compositionally biased region" description="Basic and acidic residues" evidence="6">
    <location>
        <begin position="82"/>
        <end position="97"/>
    </location>
</feature>
<evidence type="ECO:0000259" key="7">
    <source>
        <dbReference type="Pfam" id="PF03914"/>
    </source>
</evidence>
<dbReference type="InterPro" id="IPR011501">
    <property type="entry name" value="Noc3_N"/>
</dbReference>
<feature type="region of interest" description="Disordered" evidence="6">
    <location>
        <begin position="82"/>
        <end position="213"/>
    </location>
</feature>
<keyword evidence="10" id="KW-1185">Reference proteome</keyword>
<reference evidence="9" key="1">
    <citation type="journal article" date="2022" name="IScience">
        <title>Evolution of zygomycete secretomes and the origins of terrestrial fungal ecologies.</title>
        <authorList>
            <person name="Chang Y."/>
            <person name="Wang Y."/>
            <person name="Mondo S."/>
            <person name="Ahrendt S."/>
            <person name="Andreopoulos W."/>
            <person name="Barry K."/>
            <person name="Beard J."/>
            <person name="Benny G.L."/>
            <person name="Blankenship S."/>
            <person name="Bonito G."/>
            <person name="Cuomo C."/>
            <person name="Desiro A."/>
            <person name="Gervers K.A."/>
            <person name="Hundley H."/>
            <person name="Kuo A."/>
            <person name="LaButti K."/>
            <person name="Lang B.F."/>
            <person name="Lipzen A."/>
            <person name="O'Donnell K."/>
            <person name="Pangilinan J."/>
            <person name="Reynolds N."/>
            <person name="Sandor L."/>
            <person name="Smith M.E."/>
            <person name="Tsang A."/>
            <person name="Grigoriev I.V."/>
            <person name="Stajich J.E."/>
            <person name="Spatafora J.W."/>
        </authorList>
    </citation>
    <scope>NUCLEOTIDE SEQUENCE</scope>
    <source>
        <strain evidence="9">RSA 2281</strain>
    </source>
</reference>
<dbReference type="SUPFAM" id="SSF48371">
    <property type="entry name" value="ARM repeat"/>
    <property type="match status" value="1"/>
</dbReference>
<feature type="domain" description="Nucleolar complex-associated protein 3 N-terminal" evidence="8">
    <location>
        <begin position="294"/>
        <end position="384"/>
    </location>
</feature>
<name>A0AAD5P9A9_9FUNG</name>
<evidence type="ECO:0000313" key="9">
    <source>
        <dbReference type="EMBL" id="KAI9249766.1"/>
    </source>
</evidence>
<evidence type="ECO:0000256" key="6">
    <source>
        <dbReference type="SAM" id="MobiDB-lite"/>
    </source>
</evidence>
<accession>A0AAD5P9A9</accession>
<evidence type="ECO:0000259" key="8">
    <source>
        <dbReference type="Pfam" id="PF07540"/>
    </source>
</evidence>
<dbReference type="Pfam" id="PF07540">
    <property type="entry name" value="NOC3p"/>
    <property type="match status" value="1"/>
</dbReference>
<keyword evidence="5" id="KW-0690">Ribosome biogenesis</keyword>
<dbReference type="GO" id="GO:0005730">
    <property type="term" value="C:nucleolus"/>
    <property type="evidence" value="ECO:0007669"/>
    <property type="project" value="UniProtKB-SubCell"/>
</dbReference>
<feature type="region of interest" description="Disordered" evidence="6">
    <location>
        <begin position="1"/>
        <end position="60"/>
    </location>
</feature>
<comment type="subcellular location">
    <subcellularLocation>
        <location evidence="1 5">Nucleus</location>
        <location evidence="1 5">Nucleolus</location>
    </subcellularLocation>
</comment>
<comment type="similarity">
    <text evidence="2 5">Belongs to the CBF/MAK21 family.</text>
</comment>
<dbReference type="GO" id="GO:0006270">
    <property type="term" value="P:DNA replication initiation"/>
    <property type="evidence" value="ECO:0007669"/>
    <property type="project" value="TreeGrafter"/>
</dbReference>
<dbReference type="PANTHER" id="PTHR14428:SF5">
    <property type="entry name" value="NUCLEOLAR COMPLEX PROTEIN 3 HOMOLOG"/>
    <property type="match status" value="1"/>
</dbReference>
<dbReference type="AlphaFoldDB" id="A0AAD5P9A9"/>
<evidence type="ECO:0000256" key="3">
    <source>
        <dbReference type="ARBA" id="ARBA00023054"/>
    </source>
</evidence>
<sequence length="801" mass="91437">MGSSKKNTKKTTKPPNNKKTTTTVTTTVKAGKKKNGTATKSKNPLDNLPDYVQVPNAEEDNVDISDEDLAFFAENRDFGKFLKSMDSKELTKNENKKKMVASTEKKKRATQTIPDPTTAELTSSDEDDYNDDDLEDFNQSDLESLEDEEDLPSINGGSDDDDEDELMISASDDENDLLLDEEDLLEAMEEEPVKKKRKQQEPNASDEEMDYELKPRKVAGEWTKKDYHSRLPIKLPGGKVTQVQPNFSDEEKSDQEEVEEEEVVEEEEEMDESEILVPEEPERKLTKKEYLLSKKEELAQTASTIQEDPEANAGLLKTLRKVANDQNMTIKKLALLTQLAVYKDIIPGYRIRPLTEKEESVKVSKDVKRLREFEKTLLSNYESYIKDLDIILKDKKGREQDPSLVLVAMRCLCELLTTKTHFNFRLNLMVTIVSRMSVVNWNEVADMGCKAMITVFENDESGRTSLDAVTMMTRMIKSKNYAVHENVINSFLHLRLRDELAPLASRSDDDESRGKKRKKQFLNKKARKALKETKEIEKEFKEAEAVVSKEEKEKNHTETLKLMFAFYFRVLKKQSQSPLLPAVLQGLAKFAHLISVDFFDDLLNALKIVLESLDHKSSGGTAGAGTRKRLLCIITAFELLSGQGEALNYDLKAYYSELYGILYEAAFHYMVEDKPSLEHLSESEMLTRGLELMFLKKRQVPVNRMAAFIKRFSVVALNMPSKTVMNCLQLVKRLIHKDRRLDALVQSEDRAASGIYMPYLQDPDLCNPFGTSLYELFLYKDHYDPAIRTLAQSIQQPPESA</sequence>
<organism evidence="9 10">
    <name type="scientific">Phascolomyces articulosus</name>
    <dbReference type="NCBI Taxonomy" id="60185"/>
    <lineage>
        <taxon>Eukaryota</taxon>
        <taxon>Fungi</taxon>
        <taxon>Fungi incertae sedis</taxon>
        <taxon>Mucoromycota</taxon>
        <taxon>Mucoromycotina</taxon>
        <taxon>Mucoromycetes</taxon>
        <taxon>Mucorales</taxon>
        <taxon>Lichtheimiaceae</taxon>
        <taxon>Phascolomyces</taxon>
    </lineage>
</organism>
<feature type="compositionally biased region" description="Acidic residues" evidence="6">
    <location>
        <begin position="158"/>
        <end position="190"/>
    </location>
</feature>
<evidence type="ECO:0000313" key="10">
    <source>
        <dbReference type="Proteomes" id="UP001209540"/>
    </source>
</evidence>
<dbReference type="EMBL" id="JAIXMP010000034">
    <property type="protein sequence ID" value="KAI9249766.1"/>
    <property type="molecule type" value="Genomic_DNA"/>
</dbReference>
<feature type="compositionally biased region" description="Low complexity" evidence="6">
    <location>
        <begin position="13"/>
        <end position="29"/>
    </location>
</feature>
<reference evidence="9" key="2">
    <citation type="submission" date="2023-02" db="EMBL/GenBank/DDBJ databases">
        <authorList>
            <consortium name="DOE Joint Genome Institute"/>
            <person name="Mondo S.J."/>
            <person name="Chang Y."/>
            <person name="Wang Y."/>
            <person name="Ahrendt S."/>
            <person name="Andreopoulos W."/>
            <person name="Barry K."/>
            <person name="Beard J."/>
            <person name="Benny G.L."/>
            <person name="Blankenship S."/>
            <person name="Bonito G."/>
            <person name="Cuomo C."/>
            <person name="Desiro A."/>
            <person name="Gervers K.A."/>
            <person name="Hundley H."/>
            <person name="Kuo A."/>
            <person name="LaButti K."/>
            <person name="Lang B.F."/>
            <person name="Lipzen A."/>
            <person name="O'Donnell K."/>
            <person name="Pangilinan J."/>
            <person name="Reynolds N."/>
            <person name="Sandor L."/>
            <person name="Smith M.W."/>
            <person name="Tsang A."/>
            <person name="Grigoriev I.V."/>
            <person name="Stajich J.E."/>
            <person name="Spatafora J.W."/>
        </authorList>
    </citation>
    <scope>NUCLEOTIDE SEQUENCE</scope>
    <source>
        <strain evidence="9">RSA 2281</strain>
    </source>
</reference>
<feature type="region of interest" description="Disordered" evidence="6">
    <location>
        <begin position="231"/>
        <end position="275"/>
    </location>
</feature>
<protein>
    <recommendedName>
        <fullName evidence="5">Nucleolar complex-associated protein 3</fullName>
    </recommendedName>
</protein>
<feature type="compositionally biased region" description="Basic residues" evidence="6">
    <location>
        <begin position="1"/>
        <end position="12"/>
    </location>
</feature>
<dbReference type="Proteomes" id="UP001209540">
    <property type="component" value="Unassembled WGS sequence"/>
</dbReference>
<dbReference type="GO" id="GO:0042254">
    <property type="term" value="P:ribosome biogenesis"/>
    <property type="evidence" value="ECO:0007669"/>
    <property type="project" value="UniProtKB-KW"/>
</dbReference>
<evidence type="ECO:0000256" key="2">
    <source>
        <dbReference type="ARBA" id="ARBA00007797"/>
    </source>
</evidence>
<comment type="caution">
    <text evidence="9">The sequence shown here is derived from an EMBL/GenBank/DDBJ whole genome shotgun (WGS) entry which is preliminary data.</text>
</comment>
<feature type="compositionally biased region" description="Polar residues" evidence="6">
    <location>
        <begin position="110"/>
        <end position="122"/>
    </location>
</feature>
<keyword evidence="3" id="KW-0175">Coiled coil</keyword>
<keyword evidence="4" id="KW-0539">Nucleus</keyword>
<dbReference type="Pfam" id="PF03914">
    <property type="entry name" value="CBF"/>
    <property type="match status" value="1"/>
</dbReference>
<dbReference type="InterPro" id="IPR005612">
    <property type="entry name" value="CCAAT-binding_factor"/>
</dbReference>
<dbReference type="PIRSF" id="PIRSF028977">
    <property type="entry name" value="Nucleolar_complex_p3"/>
    <property type="match status" value="1"/>
</dbReference>
<evidence type="ECO:0000256" key="4">
    <source>
        <dbReference type="ARBA" id="ARBA00023242"/>
    </source>
</evidence>
<dbReference type="PANTHER" id="PTHR14428">
    <property type="entry name" value="NUCLEOLAR COMPLEX PROTEIN 3"/>
    <property type="match status" value="1"/>
</dbReference>
<evidence type="ECO:0000256" key="1">
    <source>
        <dbReference type="ARBA" id="ARBA00004604"/>
    </source>
</evidence>
<feature type="domain" description="CCAAT-binding factor" evidence="7">
    <location>
        <begin position="630"/>
        <end position="791"/>
    </location>
</feature>
<evidence type="ECO:0000256" key="5">
    <source>
        <dbReference type="PIRNR" id="PIRNR028977"/>
    </source>
</evidence>
<feature type="compositionally biased region" description="Basic residues" evidence="6">
    <location>
        <begin position="514"/>
        <end position="525"/>
    </location>
</feature>
<dbReference type="InterPro" id="IPR016024">
    <property type="entry name" value="ARM-type_fold"/>
</dbReference>
<comment type="function">
    <text evidence="5">Required for synthesis of 60S ribosomal subunits and the transport of pre-ribosomes from the nucleoplasm to the cytoplasm.</text>
</comment>
<dbReference type="InterPro" id="IPR016903">
    <property type="entry name" value="Nucleolar_cplx-assoc_3"/>
</dbReference>
<dbReference type="GO" id="GO:0003682">
    <property type="term" value="F:chromatin binding"/>
    <property type="evidence" value="ECO:0007669"/>
    <property type="project" value="TreeGrafter"/>
</dbReference>
<feature type="compositionally biased region" description="Acidic residues" evidence="6">
    <location>
        <begin position="251"/>
        <end position="275"/>
    </location>
</feature>
<feature type="compositionally biased region" description="Acidic residues" evidence="6">
    <location>
        <begin position="123"/>
        <end position="151"/>
    </location>
</feature>
<proteinExistence type="inferred from homology"/>
<feature type="region of interest" description="Disordered" evidence="6">
    <location>
        <begin position="505"/>
        <end position="525"/>
    </location>
</feature>